<evidence type="ECO:0000256" key="14">
    <source>
        <dbReference type="ARBA" id="ARBA00025228"/>
    </source>
</evidence>
<evidence type="ECO:0000256" key="12">
    <source>
        <dbReference type="ARBA" id="ARBA00022989"/>
    </source>
</evidence>
<name>A0A1H3Y0W6_9BACT</name>
<keyword evidence="13 19" id="KW-0472">Membrane</keyword>
<dbReference type="NCBIfam" id="TIGR00317">
    <property type="entry name" value="cobS"/>
    <property type="match status" value="1"/>
</dbReference>
<dbReference type="GO" id="GO:0009236">
    <property type="term" value="P:cobalamin biosynthetic process"/>
    <property type="evidence" value="ECO:0007669"/>
    <property type="project" value="UniProtKB-UniRule"/>
</dbReference>
<comment type="cofactor">
    <cofactor evidence="1 19">
        <name>Mg(2+)</name>
        <dbReference type="ChEBI" id="CHEBI:18420"/>
    </cofactor>
</comment>
<dbReference type="InterPro" id="IPR003805">
    <property type="entry name" value="CobS"/>
</dbReference>
<keyword evidence="10 19" id="KW-0812">Transmembrane</keyword>
<dbReference type="UniPathway" id="UPA00148">
    <property type="reaction ID" value="UER00238"/>
</dbReference>
<dbReference type="Proteomes" id="UP000199656">
    <property type="component" value="Unassembled WGS sequence"/>
</dbReference>
<keyword evidence="11 19" id="KW-0460">Magnesium</keyword>
<organism evidence="20 21">
    <name type="scientific">Chitinophaga terrae</name>
    <name type="common">ex Kim and Jung 2007</name>
    <dbReference type="NCBI Taxonomy" id="408074"/>
    <lineage>
        <taxon>Bacteria</taxon>
        <taxon>Pseudomonadati</taxon>
        <taxon>Bacteroidota</taxon>
        <taxon>Chitinophagia</taxon>
        <taxon>Chitinophagales</taxon>
        <taxon>Chitinophagaceae</taxon>
        <taxon>Chitinophaga</taxon>
    </lineage>
</organism>
<dbReference type="GO" id="GO:0008818">
    <property type="term" value="F:cobalamin 5'-phosphate synthase activity"/>
    <property type="evidence" value="ECO:0007669"/>
    <property type="project" value="UniProtKB-UniRule"/>
</dbReference>
<proteinExistence type="inferred from homology"/>
<comment type="subcellular location">
    <subcellularLocation>
        <location evidence="2 19">Cell membrane</location>
        <topology evidence="2 19">Multi-pass membrane protein</topology>
    </subcellularLocation>
</comment>
<dbReference type="NCBIfam" id="NF001277">
    <property type="entry name" value="PRK00235.1-3"/>
    <property type="match status" value="1"/>
</dbReference>
<keyword evidence="9 19" id="KW-0808">Transferase</keyword>
<evidence type="ECO:0000256" key="19">
    <source>
        <dbReference type="HAMAP-Rule" id="MF_00719"/>
    </source>
</evidence>
<protein>
    <recommendedName>
        <fullName evidence="6 19">Adenosylcobinamide-GDP ribazoletransferase</fullName>
        <ecNumber evidence="5 19">2.7.8.26</ecNumber>
    </recommendedName>
    <alternativeName>
        <fullName evidence="16 19">Cobalamin synthase</fullName>
    </alternativeName>
    <alternativeName>
        <fullName evidence="15 19">Cobalamin-5'-phosphate synthase</fullName>
    </alternativeName>
</protein>
<feature type="transmembrane region" description="Helical" evidence="19">
    <location>
        <begin position="180"/>
        <end position="197"/>
    </location>
</feature>
<dbReference type="OrthoDB" id="9794626at2"/>
<comment type="similarity">
    <text evidence="4 19">Belongs to the CobS family.</text>
</comment>
<evidence type="ECO:0000313" key="21">
    <source>
        <dbReference type="Proteomes" id="UP000199656"/>
    </source>
</evidence>
<evidence type="ECO:0000256" key="16">
    <source>
        <dbReference type="ARBA" id="ARBA00032853"/>
    </source>
</evidence>
<dbReference type="HAMAP" id="MF_00719">
    <property type="entry name" value="CobS"/>
    <property type="match status" value="1"/>
</dbReference>
<dbReference type="PANTHER" id="PTHR34148:SF1">
    <property type="entry name" value="ADENOSYLCOBINAMIDE-GDP RIBAZOLETRANSFERASE"/>
    <property type="match status" value="1"/>
</dbReference>
<evidence type="ECO:0000256" key="3">
    <source>
        <dbReference type="ARBA" id="ARBA00004663"/>
    </source>
</evidence>
<evidence type="ECO:0000256" key="18">
    <source>
        <dbReference type="ARBA" id="ARBA00049504"/>
    </source>
</evidence>
<dbReference type="AlphaFoldDB" id="A0A1H3Y0W6"/>
<evidence type="ECO:0000256" key="5">
    <source>
        <dbReference type="ARBA" id="ARBA00013200"/>
    </source>
</evidence>
<feature type="transmembrane region" description="Helical" evidence="19">
    <location>
        <begin position="203"/>
        <end position="220"/>
    </location>
</feature>
<comment type="catalytic activity">
    <reaction evidence="17 19">
        <text>alpha-ribazole + adenosylcob(III)inamide-GDP = adenosylcob(III)alamin + GMP + H(+)</text>
        <dbReference type="Rhea" id="RHEA:16049"/>
        <dbReference type="ChEBI" id="CHEBI:10329"/>
        <dbReference type="ChEBI" id="CHEBI:15378"/>
        <dbReference type="ChEBI" id="CHEBI:18408"/>
        <dbReference type="ChEBI" id="CHEBI:58115"/>
        <dbReference type="ChEBI" id="CHEBI:60487"/>
        <dbReference type="EC" id="2.7.8.26"/>
    </reaction>
</comment>
<evidence type="ECO:0000256" key="8">
    <source>
        <dbReference type="ARBA" id="ARBA00022573"/>
    </source>
</evidence>
<evidence type="ECO:0000256" key="9">
    <source>
        <dbReference type="ARBA" id="ARBA00022679"/>
    </source>
</evidence>
<evidence type="ECO:0000256" key="10">
    <source>
        <dbReference type="ARBA" id="ARBA00022692"/>
    </source>
</evidence>
<accession>A0A1H3Y0W6</accession>
<dbReference type="EC" id="2.7.8.26" evidence="5 19"/>
<comment type="function">
    <text evidence="14 19">Joins adenosylcobinamide-GDP and alpha-ribazole to generate adenosylcobalamin (Ado-cobalamin). Also synthesizes adenosylcobalamin 5'-phosphate from adenosylcobinamide-GDP and alpha-ribazole 5'-phosphate.</text>
</comment>
<feature type="transmembrane region" description="Helical" evidence="19">
    <location>
        <begin position="37"/>
        <end position="56"/>
    </location>
</feature>
<dbReference type="GO" id="GO:0005886">
    <property type="term" value="C:plasma membrane"/>
    <property type="evidence" value="ECO:0007669"/>
    <property type="project" value="UniProtKB-SubCell"/>
</dbReference>
<gene>
    <name evidence="19" type="primary">cobS</name>
    <name evidence="20" type="ORF">SAMN05660909_00579</name>
</gene>
<evidence type="ECO:0000256" key="4">
    <source>
        <dbReference type="ARBA" id="ARBA00010561"/>
    </source>
</evidence>
<evidence type="ECO:0000256" key="2">
    <source>
        <dbReference type="ARBA" id="ARBA00004651"/>
    </source>
</evidence>
<dbReference type="RefSeq" id="WP_089758506.1">
    <property type="nucleotide sequence ID" value="NZ_BKAT01000010.1"/>
</dbReference>
<evidence type="ECO:0000256" key="1">
    <source>
        <dbReference type="ARBA" id="ARBA00001946"/>
    </source>
</evidence>
<sequence length="258" mass="28840">MRAQWQLVLTAIMFYTRLPIPSDTPYSADMLNKATRYLPLVGWVTGAIMVAVVLVFKHISPPMVTILLSLIMGVWVTGAFHEDGFADMCDGFGGGWTKEKILEIMKDSRIGTYGMLGLLSIMTLKFLCLREMPLLLVMLTIASAQPLSRFVAVTVIYTHRYVREDEQSKAKPIAKGITKNDLLVAAVLGIVPFAGVVLYLQNYTLLLIFPALLIGRLYLVRLMNRWLGGYTGDCLGAVQQISETIIYLSFCSLTWKYI</sequence>
<evidence type="ECO:0000256" key="15">
    <source>
        <dbReference type="ARBA" id="ARBA00032605"/>
    </source>
</evidence>
<evidence type="ECO:0000256" key="11">
    <source>
        <dbReference type="ARBA" id="ARBA00022842"/>
    </source>
</evidence>
<feature type="transmembrane region" description="Helical" evidence="19">
    <location>
        <begin position="62"/>
        <end position="80"/>
    </location>
</feature>
<evidence type="ECO:0000256" key="17">
    <source>
        <dbReference type="ARBA" id="ARBA00048623"/>
    </source>
</evidence>
<keyword evidence="8 19" id="KW-0169">Cobalamin biosynthesis</keyword>
<evidence type="ECO:0000313" key="20">
    <source>
        <dbReference type="EMBL" id="SEA04428.1"/>
    </source>
</evidence>
<dbReference type="Pfam" id="PF02654">
    <property type="entry name" value="CobS"/>
    <property type="match status" value="1"/>
</dbReference>
<comment type="catalytic activity">
    <reaction evidence="18 19">
        <text>alpha-ribazole 5'-phosphate + adenosylcob(III)inamide-GDP = adenosylcob(III)alamin 5'-phosphate + GMP + H(+)</text>
        <dbReference type="Rhea" id="RHEA:23560"/>
        <dbReference type="ChEBI" id="CHEBI:15378"/>
        <dbReference type="ChEBI" id="CHEBI:57918"/>
        <dbReference type="ChEBI" id="CHEBI:58115"/>
        <dbReference type="ChEBI" id="CHEBI:60487"/>
        <dbReference type="ChEBI" id="CHEBI:60493"/>
        <dbReference type="EC" id="2.7.8.26"/>
    </reaction>
</comment>
<dbReference type="GO" id="GO:0051073">
    <property type="term" value="F:adenosylcobinamide-GDP ribazoletransferase activity"/>
    <property type="evidence" value="ECO:0007669"/>
    <property type="project" value="UniProtKB-UniRule"/>
</dbReference>
<evidence type="ECO:0000256" key="7">
    <source>
        <dbReference type="ARBA" id="ARBA00022475"/>
    </source>
</evidence>
<keyword evidence="21" id="KW-1185">Reference proteome</keyword>
<dbReference type="EMBL" id="FNRL01000002">
    <property type="protein sequence ID" value="SEA04428.1"/>
    <property type="molecule type" value="Genomic_DNA"/>
</dbReference>
<evidence type="ECO:0000256" key="13">
    <source>
        <dbReference type="ARBA" id="ARBA00023136"/>
    </source>
</evidence>
<dbReference type="STRING" id="408074.SAMN05660909_00579"/>
<reference evidence="21" key="1">
    <citation type="submission" date="2016-10" db="EMBL/GenBank/DDBJ databases">
        <authorList>
            <person name="Varghese N."/>
            <person name="Submissions S."/>
        </authorList>
    </citation>
    <scope>NUCLEOTIDE SEQUENCE [LARGE SCALE GENOMIC DNA]</scope>
    <source>
        <strain evidence="21">DSM 23920</strain>
    </source>
</reference>
<comment type="pathway">
    <text evidence="3 19">Cofactor biosynthesis; adenosylcobalamin biosynthesis; adenosylcobalamin from cob(II)yrinate a,c-diamide: step 7/7.</text>
</comment>
<keyword evidence="12 19" id="KW-1133">Transmembrane helix</keyword>
<evidence type="ECO:0000256" key="6">
    <source>
        <dbReference type="ARBA" id="ARBA00015850"/>
    </source>
</evidence>
<feature type="transmembrane region" description="Helical" evidence="19">
    <location>
        <begin position="110"/>
        <end position="127"/>
    </location>
</feature>
<keyword evidence="7 19" id="KW-1003">Cell membrane</keyword>
<dbReference type="PANTHER" id="PTHR34148">
    <property type="entry name" value="ADENOSYLCOBINAMIDE-GDP RIBAZOLETRANSFERASE"/>
    <property type="match status" value="1"/>
</dbReference>